<dbReference type="PANTHER" id="PTHR42715:SF10">
    <property type="entry name" value="BETA-GLUCOSIDASE"/>
    <property type="match status" value="1"/>
</dbReference>
<dbReference type="EMBL" id="DXEW01000020">
    <property type="protein sequence ID" value="HIX50404.1"/>
    <property type="molecule type" value="Genomic_DNA"/>
</dbReference>
<dbReference type="GO" id="GO:0004553">
    <property type="term" value="F:hydrolase activity, hydrolyzing O-glycosyl compounds"/>
    <property type="evidence" value="ECO:0007669"/>
    <property type="project" value="InterPro"/>
</dbReference>
<name>A0A9D1W0Z2_9FIRM</name>
<dbReference type="Gene3D" id="3.40.50.1700">
    <property type="entry name" value="Glycoside hydrolase family 3 C-terminal domain"/>
    <property type="match status" value="1"/>
</dbReference>
<dbReference type="Pfam" id="PF14310">
    <property type="entry name" value="Fn3-like"/>
    <property type="match status" value="1"/>
</dbReference>
<dbReference type="Gene3D" id="2.60.40.10">
    <property type="entry name" value="Immunoglobulins"/>
    <property type="match status" value="1"/>
</dbReference>
<feature type="transmembrane region" description="Helical" evidence="3">
    <location>
        <begin position="981"/>
        <end position="1006"/>
    </location>
</feature>
<proteinExistence type="inferred from homology"/>
<dbReference type="Proteomes" id="UP000886847">
    <property type="component" value="Unassembled WGS sequence"/>
</dbReference>
<comment type="caution">
    <text evidence="5">The sequence shown here is derived from an EMBL/GenBank/DDBJ whole genome shotgun (WGS) entry which is preliminary data.</text>
</comment>
<keyword evidence="2" id="KW-0378">Hydrolase</keyword>
<accession>A0A9D1W0Z2</accession>
<keyword evidence="3" id="KW-0812">Transmembrane</keyword>
<protein>
    <submittedName>
        <fullName evidence="5">Fibronectin type III-like domain-contianing protein</fullName>
    </submittedName>
</protein>
<dbReference type="PRINTS" id="PR00133">
    <property type="entry name" value="GLHYDRLASE3"/>
</dbReference>
<dbReference type="PANTHER" id="PTHR42715">
    <property type="entry name" value="BETA-GLUCOSIDASE"/>
    <property type="match status" value="1"/>
</dbReference>
<dbReference type="InterPro" id="IPR050288">
    <property type="entry name" value="Cellulose_deg_GH3"/>
</dbReference>
<feature type="domain" description="Fibronectin type III-like" evidence="4">
    <location>
        <begin position="419"/>
        <end position="497"/>
    </location>
</feature>
<dbReference type="InterPro" id="IPR036881">
    <property type="entry name" value="Glyco_hydro_3_C_sf"/>
</dbReference>
<reference evidence="5" key="2">
    <citation type="submission" date="2021-04" db="EMBL/GenBank/DDBJ databases">
        <authorList>
            <person name="Gilroy R."/>
        </authorList>
    </citation>
    <scope>NUCLEOTIDE SEQUENCE</scope>
    <source>
        <strain evidence="5">2189</strain>
    </source>
</reference>
<dbReference type="Pfam" id="PF00933">
    <property type="entry name" value="Glyco_hydro_3"/>
    <property type="match status" value="1"/>
</dbReference>
<dbReference type="SUPFAM" id="SSF52279">
    <property type="entry name" value="Beta-D-glucan exohydrolase, C-terminal domain"/>
    <property type="match status" value="1"/>
</dbReference>
<dbReference type="GO" id="GO:0005975">
    <property type="term" value="P:carbohydrate metabolic process"/>
    <property type="evidence" value="ECO:0007669"/>
    <property type="project" value="InterPro"/>
</dbReference>
<gene>
    <name evidence="5" type="ORF">H9851_03890</name>
</gene>
<dbReference type="SMART" id="SM01217">
    <property type="entry name" value="Fn3_like"/>
    <property type="match status" value="1"/>
</dbReference>
<evidence type="ECO:0000313" key="6">
    <source>
        <dbReference type="Proteomes" id="UP000886847"/>
    </source>
</evidence>
<sequence>MKENKKNLSLILMSVGMALILAFSIVVNVLALGQFDNILTQFFRKSPDSLAGDTLGADVDYYESDFGSAAELYAYEEEVVAEIAQEGVTLLKNDGVLPLAEGTTLSLFSHSSVDLVSGGSGSGSGSFELTAKLKEGLEGAGLKVNESLWNFYESGAGSSYTRGIGVINYGLGADWRINECPLSVITADHSLTSTFGGTTAMFVLSRTGGEGGDEARDMAAFGGKSGQHYLEPDETELEIISYLNDTFDDVILLVNCNNAMELGWVEEYENISAVVNMPGAGRTGVYGLGRALVGKDKDGKQISPSGHLVDTFVYDNFSSPAMQNMGDYNYEGTDYYYVNYAEGIYIGYKYYETRYEDVVTSREGAGSYDYASTVTYPFGYGLSYTTFEWSDFSMTPADEDGNMTVSVTVTNTGDYYGKDVVQVYVQSPYTEYDIEHGVEKAAVTLVGFDKTKNLAPDESQTLEIAVNAEDFASYDAEGYKTYILEEGDYYVTAAEDAHKAVNNILAARSEGGDASVDLSKMVGDSDASFVGTYVQAETDAETYASYANENGEGEITNRFDYSTIEGAVYLSRSDWSVMENDGLRYGSPSSVDSPEEIGGKQFSHSIDAGLKAELDSQSSRNPNEGTVAEEVTFGADNGLDLIDLRGKSFHDPLWEDLLDQLTIDEVSKLVAESGYCSPEAKSVNKPKVTDLDGPAGLNEVVNHGSAPLREDDLVAMTWPTEYLLACTWEVDYALEMGRGIGEDGLYAGVVGWYGPAVNIHRTPFAGRNFEYYSEDSFLSGAMGKEAIQGAAQKGMYAFLKHFALNDQEKHRDHLGLITWADEQTIREIYLKPFEMCLTDNTVEIKYNEPVKDAEGTVTGYTAKTTIVPAATAVMSSFNRIGPTWAGGNYDLITGILREEWGFNGFVLTDYEVTSYMHTRQSLAAGGDAKLTTVDWGGFTVKDDPEYQVYARDAAHHILYCVVNSAGMNGYVHGVYFIPGFAYYKIFVIAIDVLCAAGFIVLGVFVVRNVRRRLKK</sequence>
<organism evidence="5 6">
    <name type="scientific">Candidatus Borkfalkia faecavium</name>
    <dbReference type="NCBI Taxonomy" id="2838508"/>
    <lineage>
        <taxon>Bacteria</taxon>
        <taxon>Bacillati</taxon>
        <taxon>Bacillota</taxon>
        <taxon>Clostridia</taxon>
        <taxon>Christensenellales</taxon>
        <taxon>Christensenellaceae</taxon>
        <taxon>Candidatus Borkfalkia</taxon>
    </lineage>
</organism>
<dbReference type="InterPro" id="IPR017853">
    <property type="entry name" value="GH"/>
</dbReference>
<dbReference type="InterPro" id="IPR026891">
    <property type="entry name" value="Fn3-like"/>
</dbReference>
<keyword evidence="3" id="KW-0472">Membrane</keyword>
<dbReference type="InterPro" id="IPR001764">
    <property type="entry name" value="Glyco_hydro_3_N"/>
</dbReference>
<dbReference type="InterPro" id="IPR002772">
    <property type="entry name" value="Glyco_hydro_3_C"/>
</dbReference>
<evidence type="ECO:0000256" key="3">
    <source>
        <dbReference type="SAM" id="Phobius"/>
    </source>
</evidence>
<dbReference type="SUPFAM" id="SSF51445">
    <property type="entry name" value="(Trans)glycosidases"/>
    <property type="match status" value="1"/>
</dbReference>
<dbReference type="Gene3D" id="3.20.20.300">
    <property type="entry name" value="Glycoside hydrolase, family 3, N-terminal domain"/>
    <property type="match status" value="1"/>
</dbReference>
<dbReference type="Pfam" id="PF01915">
    <property type="entry name" value="Glyco_hydro_3_C"/>
    <property type="match status" value="1"/>
</dbReference>
<dbReference type="InterPro" id="IPR036962">
    <property type="entry name" value="Glyco_hydro_3_N_sf"/>
</dbReference>
<reference evidence="5" key="1">
    <citation type="journal article" date="2021" name="PeerJ">
        <title>Extensive microbial diversity within the chicken gut microbiome revealed by metagenomics and culture.</title>
        <authorList>
            <person name="Gilroy R."/>
            <person name="Ravi A."/>
            <person name="Getino M."/>
            <person name="Pursley I."/>
            <person name="Horton D.L."/>
            <person name="Alikhan N.F."/>
            <person name="Baker D."/>
            <person name="Gharbi K."/>
            <person name="Hall N."/>
            <person name="Watson M."/>
            <person name="Adriaenssens E.M."/>
            <person name="Foster-Nyarko E."/>
            <person name="Jarju S."/>
            <person name="Secka A."/>
            <person name="Antonio M."/>
            <person name="Oren A."/>
            <person name="Chaudhuri R.R."/>
            <person name="La Ragione R."/>
            <person name="Hildebrand F."/>
            <person name="Pallen M.J."/>
        </authorList>
    </citation>
    <scope>NUCLEOTIDE SEQUENCE</scope>
    <source>
        <strain evidence="5">2189</strain>
    </source>
</reference>
<evidence type="ECO:0000256" key="2">
    <source>
        <dbReference type="ARBA" id="ARBA00022801"/>
    </source>
</evidence>
<evidence type="ECO:0000256" key="1">
    <source>
        <dbReference type="ARBA" id="ARBA00005336"/>
    </source>
</evidence>
<dbReference type="InterPro" id="IPR013783">
    <property type="entry name" value="Ig-like_fold"/>
</dbReference>
<evidence type="ECO:0000313" key="5">
    <source>
        <dbReference type="EMBL" id="HIX50404.1"/>
    </source>
</evidence>
<keyword evidence="3" id="KW-1133">Transmembrane helix</keyword>
<evidence type="ECO:0000259" key="4">
    <source>
        <dbReference type="SMART" id="SM01217"/>
    </source>
</evidence>
<comment type="similarity">
    <text evidence="1">Belongs to the glycosyl hydrolase 3 family.</text>
</comment>
<dbReference type="AlphaFoldDB" id="A0A9D1W0Z2"/>